<dbReference type="GO" id="GO:0016787">
    <property type="term" value="F:hydrolase activity"/>
    <property type="evidence" value="ECO:0007669"/>
    <property type="project" value="UniProtKB-KW"/>
</dbReference>
<dbReference type="SUPFAM" id="SSF49899">
    <property type="entry name" value="Concanavalin A-like lectins/glucanases"/>
    <property type="match status" value="1"/>
</dbReference>
<sequence>DGSTVEVFANGGAVTMASRVYIDGGCSAIRVEVSGGAVLERHWERSPVTSGNLPEYDR</sequence>
<dbReference type="AlphaFoldDB" id="A0A847HB91"/>
<feature type="non-terminal residue" evidence="2">
    <location>
        <position position="1"/>
    </location>
</feature>
<feature type="domain" description="Glycosyl hydrolase family 32 C-terminal" evidence="1">
    <location>
        <begin position="1"/>
        <end position="37"/>
    </location>
</feature>
<gene>
    <name evidence="2" type="ORF">GX570_04905</name>
</gene>
<dbReference type="InterPro" id="IPR013189">
    <property type="entry name" value="Glyco_hydro_32_C"/>
</dbReference>
<evidence type="ECO:0000313" key="3">
    <source>
        <dbReference type="Proteomes" id="UP000523614"/>
    </source>
</evidence>
<keyword evidence="2" id="KW-0378">Hydrolase</keyword>
<dbReference type="Proteomes" id="UP000523614">
    <property type="component" value="Unassembled WGS sequence"/>
</dbReference>
<evidence type="ECO:0000313" key="2">
    <source>
        <dbReference type="EMBL" id="NLF90668.1"/>
    </source>
</evidence>
<dbReference type="InterPro" id="IPR013320">
    <property type="entry name" value="ConA-like_dom_sf"/>
</dbReference>
<comment type="caution">
    <text evidence="2">The sequence shown here is derived from an EMBL/GenBank/DDBJ whole genome shotgun (WGS) entry which is preliminary data.</text>
</comment>
<name>A0A847HB91_9CORY</name>
<dbReference type="Pfam" id="PF08244">
    <property type="entry name" value="Glyco_hydro_32C"/>
    <property type="match status" value="1"/>
</dbReference>
<dbReference type="EMBL" id="JAAYYP010000159">
    <property type="protein sequence ID" value="NLF90668.1"/>
    <property type="molecule type" value="Genomic_DNA"/>
</dbReference>
<protein>
    <submittedName>
        <fullName evidence="2">Glycoside hydrolase family 32 protein</fullName>
    </submittedName>
</protein>
<accession>A0A847HB91</accession>
<evidence type="ECO:0000259" key="1">
    <source>
        <dbReference type="Pfam" id="PF08244"/>
    </source>
</evidence>
<reference evidence="2 3" key="1">
    <citation type="journal article" date="2020" name="Biotechnol. Biofuels">
        <title>New insights from the biogas microbiome by comprehensive genome-resolved metagenomics of nearly 1600 species originating from multiple anaerobic digesters.</title>
        <authorList>
            <person name="Campanaro S."/>
            <person name="Treu L."/>
            <person name="Rodriguez-R L.M."/>
            <person name="Kovalovszki A."/>
            <person name="Ziels R.M."/>
            <person name="Maus I."/>
            <person name="Zhu X."/>
            <person name="Kougias P.G."/>
            <person name="Basile A."/>
            <person name="Luo G."/>
            <person name="Schluter A."/>
            <person name="Konstantinidis K.T."/>
            <person name="Angelidaki I."/>
        </authorList>
    </citation>
    <scope>NUCLEOTIDE SEQUENCE [LARGE SCALE GENOMIC DNA]</scope>
    <source>
        <strain evidence="2">AS06rmzACSIP_235</strain>
    </source>
</reference>
<proteinExistence type="predicted"/>
<dbReference type="Gene3D" id="2.60.120.560">
    <property type="entry name" value="Exo-inulinase, domain 1"/>
    <property type="match status" value="1"/>
</dbReference>
<organism evidence="2 3">
    <name type="scientific">Corynebacterium marinum</name>
    <dbReference type="NCBI Taxonomy" id="349751"/>
    <lineage>
        <taxon>Bacteria</taxon>
        <taxon>Bacillati</taxon>
        <taxon>Actinomycetota</taxon>
        <taxon>Actinomycetes</taxon>
        <taxon>Mycobacteriales</taxon>
        <taxon>Corynebacteriaceae</taxon>
        <taxon>Corynebacterium</taxon>
    </lineage>
</organism>